<protein>
    <recommendedName>
        <fullName evidence="3">Reverse transcriptase domain-containing protein</fullName>
    </recommendedName>
</protein>
<sequence>MSSSHPGLHYVLVSSRFALCPRLIPVCTIPTRANIKFPVIRGFHPGDRAGFFKTVKQVAATEVPAPKASPFRFEFSAEAADHNTTILERYDFDLAKVIDDSPGSHNSYGSELRPPWQLEPLLRHHPSWQEFHDDMVYGIQYPFEKQIDEKTRQSQLKANMERGNHKSALKEDERQHVTKLMRTDVENGYAVPITAEGVRRLKDAEVYPVGLQDQNTIDERGNVIPKKRVTHDLSHNRKTGESVNQRVDMTQLKPAMYGHAMSRVLHLIHHIRRRHPGKRILCNKFDIDKAYRRLHTRASTAAKCIAMWFLDDMWTGEASEENSVGLVLTRLPFGSSPAPDKFCTVSETVFDLGGDLLACEEWDPTALPSPYADVIPQPKRLDDDIPFGAAEEADVSLDESCVGGVDGYIDDGITVALDTPETTGLISRAAQAVAMALFLIFRPLAKGLEAINRPDILSVRKMLAEGGLCELVIFLGWLINTRLLTVALPEEKYIAYSTQIQECLDARRISGEKLKTLVGRLNHVCYVIPDGRHFMSRLRNLEKASADSNRFATLDDETRADLRLWLTFLKSARDGISINRIVFRKPTLQSYSDASEFGIGGYSPSTGVAWRYEFTDEQQLAFTLNCKEYIGVVVDSVIQSQYDQSPCPYPCYLHTSQVQRTHPTTHQQTAKFLAAKARSASGFANEAETPTQLT</sequence>
<name>K0SAQ6_THAOC</name>
<gene>
    <name evidence="1" type="ORF">THAOC_17035</name>
</gene>
<keyword evidence="2" id="KW-1185">Reference proteome</keyword>
<accession>K0SAQ6</accession>
<dbReference type="Proteomes" id="UP000266841">
    <property type="component" value="Unassembled WGS sequence"/>
</dbReference>
<dbReference type="PANTHER" id="PTHR33050">
    <property type="entry name" value="REVERSE TRANSCRIPTASE DOMAIN-CONTAINING PROTEIN"/>
    <property type="match status" value="1"/>
</dbReference>
<dbReference type="AlphaFoldDB" id="K0SAQ6"/>
<evidence type="ECO:0000313" key="1">
    <source>
        <dbReference type="EMBL" id="EJK62360.1"/>
    </source>
</evidence>
<dbReference type="InterPro" id="IPR052055">
    <property type="entry name" value="Hepadnavirus_pol/RT"/>
</dbReference>
<evidence type="ECO:0000313" key="2">
    <source>
        <dbReference type="Proteomes" id="UP000266841"/>
    </source>
</evidence>
<comment type="caution">
    <text evidence="1">The sequence shown here is derived from an EMBL/GenBank/DDBJ whole genome shotgun (WGS) entry which is preliminary data.</text>
</comment>
<evidence type="ECO:0008006" key="3">
    <source>
        <dbReference type="Google" id="ProtNLM"/>
    </source>
</evidence>
<dbReference type="OrthoDB" id="49038at2759"/>
<dbReference type="EMBL" id="AGNL01018943">
    <property type="protein sequence ID" value="EJK62360.1"/>
    <property type="molecule type" value="Genomic_DNA"/>
</dbReference>
<reference evidence="1 2" key="1">
    <citation type="journal article" date="2012" name="Genome Biol.">
        <title>Genome and low-iron response of an oceanic diatom adapted to chronic iron limitation.</title>
        <authorList>
            <person name="Lommer M."/>
            <person name="Specht M."/>
            <person name="Roy A.S."/>
            <person name="Kraemer L."/>
            <person name="Andreson R."/>
            <person name="Gutowska M.A."/>
            <person name="Wolf J."/>
            <person name="Bergner S.V."/>
            <person name="Schilhabel M.B."/>
            <person name="Klostermeier U.C."/>
            <person name="Beiko R.G."/>
            <person name="Rosenstiel P."/>
            <person name="Hippler M."/>
            <person name="Laroche J."/>
        </authorList>
    </citation>
    <scope>NUCLEOTIDE SEQUENCE [LARGE SCALE GENOMIC DNA]</scope>
    <source>
        <strain evidence="1 2">CCMP1005</strain>
    </source>
</reference>
<proteinExistence type="predicted"/>
<organism evidence="1 2">
    <name type="scientific">Thalassiosira oceanica</name>
    <name type="common">Marine diatom</name>
    <dbReference type="NCBI Taxonomy" id="159749"/>
    <lineage>
        <taxon>Eukaryota</taxon>
        <taxon>Sar</taxon>
        <taxon>Stramenopiles</taxon>
        <taxon>Ochrophyta</taxon>
        <taxon>Bacillariophyta</taxon>
        <taxon>Coscinodiscophyceae</taxon>
        <taxon>Thalassiosirophycidae</taxon>
        <taxon>Thalassiosirales</taxon>
        <taxon>Thalassiosiraceae</taxon>
        <taxon>Thalassiosira</taxon>
    </lineage>
</organism>
<dbReference type="PANTHER" id="PTHR33050:SF7">
    <property type="entry name" value="RIBONUCLEASE H"/>
    <property type="match status" value="1"/>
</dbReference>